<dbReference type="GO" id="GO:0043531">
    <property type="term" value="F:ADP binding"/>
    <property type="evidence" value="ECO:0007669"/>
    <property type="project" value="InterPro"/>
</dbReference>
<feature type="domain" description="HTH cro/C1-type" evidence="1">
    <location>
        <begin position="23"/>
        <end position="77"/>
    </location>
</feature>
<evidence type="ECO:0000259" key="1">
    <source>
        <dbReference type="PROSITE" id="PS50943"/>
    </source>
</evidence>
<dbReference type="Gene3D" id="1.10.260.40">
    <property type="entry name" value="lambda repressor-like DNA-binding domains"/>
    <property type="match status" value="1"/>
</dbReference>
<dbReference type="SUPFAM" id="SSF48452">
    <property type="entry name" value="TPR-like"/>
    <property type="match status" value="1"/>
</dbReference>
<accession>A0A941IJ66</accession>
<dbReference type="InterPro" id="IPR019734">
    <property type="entry name" value="TPR_rpt"/>
</dbReference>
<dbReference type="Pfam" id="PF13424">
    <property type="entry name" value="TPR_12"/>
    <property type="match status" value="2"/>
</dbReference>
<dbReference type="CDD" id="cd00093">
    <property type="entry name" value="HTH_XRE"/>
    <property type="match status" value="1"/>
</dbReference>
<protein>
    <submittedName>
        <fullName evidence="2">Tetratricopeptide repeat protein</fullName>
    </submittedName>
</protein>
<dbReference type="SUPFAM" id="SSF47413">
    <property type="entry name" value="lambda repressor-like DNA-binding domains"/>
    <property type="match status" value="1"/>
</dbReference>
<dbReference type="SMART" id="SM00530">
    <property type="entry name" value="HTH_XRE"/>
    <property type="match status" value="1"/>
</dbReference>
<dbReference type="EMBL" id="JAGSOH010000005">
    <property type="protein sequence ID" value="MBR7825446.1"/>
    <property type="molecule type" value="Genomic_DNA"/>
</dbReference>
<dbReference type="PROSITE" id="PS50943">
    <property type="entry name" value="HTH_CROC1"/>
    <property type="match status" value="1"/>
</dbReference>
<keyword evidence="3" id="KW-1185">Reference proteome</keyword>
<comment type="caution">
    <text evidence="2">The sequence shown here is derived from an EMBL/GenBank/DDBJ whole genome shotgun (WGS) entry which is preliminary data.</text>
</comment>
<dbReference type="InterPro" id="IPR027417">
    <property type="entry name" value="P-loop_NTPase"/>
</dbReference>
<dbReference type="InterPro" id="IPR011990">
    <property type="entry name" value="TPR-like_helical_dom_sf"/>
</dbReference>
<reference evidence="2" key="1">
    <citation type="submission" date="2021-04" db="EMBL/GenBank/DDBJ databases">
        <title>Genome based classification of Actinospica acidithermotolerans sp. nov., an actinobacterium isolated from an Indonesian hot spring.</title>
        <authorList>
            <person name="Kusuma A.B."/>
            <person name="Putra K.E."/>
            <person name="Nafisah S."/>
            <person name="Loh J."/>
            <person name="Nouioui I."/>
            <person name="Goodfellow M."/>
        </authorList>
    </citation>
    <scope>NUCLEOTIDE SEQUENCE</scope>
    <source>
        <strain evidence="2">MGRD01-02</strain>
    </source>
</reference>
<dbReference type="Pfam" id="PF13181">
    <property type="entry name" value="TPR_8"/>
    <property type="match status" value="1"/>
</dbReference>
<dbReference type="Pfam" id="PF13560">
    <property type="entry name" value="HTH_31"/>
    <property type="match status" value="1"/>
</dbReference>
<organism evidence="2 3">
    <name type="scientific">Actinospica acidithermotolerans</name>
    <dbReference type="NCBI Taxonomy" id="2828514"/>
    <lineage>
        <taxon>Bacteria</taxon>
        <taxon>Bacillati</taxon>
        <taxon>Actinomycetota</taxon>
        <taxon>Actinomycetes</taxon>
        <taxon>Catenulisporales</taxon>
        <taxon>Actinospicaceae</taxon>
        <taxon>Actinospica</taxon>
    </lineage>
</organism>
<gene>
    <name evidence="2" type="ORF">KDK95_03950</name>
</gene>
<sequence>MGSVWAPLPAGLNPAARRLVGELRALKTDHNLSLAQLSASTHYSRASWERWLNGKRLITRHALTAVATRFGADLVLLITLLGEASLDEEADREAAPEVLAASADASAQDDVPVVIAQLPASVSDFTGRCAQVEDLSAALLPGTGDPGQVSIAAVTGGGGLGKTTLAVHVAHRIAERFPDGQLYVDLNGAFENALTPETVLGQWLHVLGVAPSELPSGLEERAALYRSLLSTRRVLVVLDNARDAQQILPLLPATNECAVLITSRSRLAELPGAYKLSLTSLPDDEATILLAQLVGAARLAAEPEATAELLRACDGMPLALRIAGARLGARANWAVSTLARRLSDRRRRLDELAIGDMAARASFDVSYAALAKAGFDGALSLERAFRLLGLACGPDISLPAAAALLDLCEARAELVLEALVDTHLLESPEPDRYRMHDLIRLYAAERAMAEESEQARALAVSRLIGWYLVTAANTHAMLSPQSRPIPLGDLAPEPPAPVFASYQEALDWCERERASLVAGVIQAAEAGLGEYAWKLAAAMLGFFNARRYLADWTSTHLAALAAAQSIGDLVGEAWMWNNLGFVYFYWEETEHKALESFERSHELRVRLGDRLGEAIALNNISGAQYRLGDHAEAISTLDKAMRIREELGDMMGVGMACLNIGTVYSDNGQNAQAELYLLRALEIVDELGAEQLKLKTLNTLGAVYEAIGETAVAKKYLYAALELGSELREVDGEATALQKLAKLHAADGDRSTAIEFWQRALGLYERFNDSEAEIVRAELAAASR</sequence>
<dbReference type="InterPro" id="IPR002182">
    <property type="entry name" value="NB-ARC"/>
</dbReference>
<dbReference type="InterPro" id="IPR001387">
    <property type="entry name" value="Cro/C1-type_HTH"/>
</dbReference>
<dbReference type="PANTHER" id="PTHR47691:SF3">
    <property type="entry name" value="HTH-TYPE TRANSCRIPTIONAL REGULATOR RV0890C-RELATED"/>
    <property type="match status" value="1"/>
</dbReference>
<evidence type="ECO:0000313" key="3">
    <source>
        <dbReference type="Proteomes" id="UP000676325"/>
    </source>
</evidence>
<dbReference type="Proteomes" id="UP000676325">
    <property type="component" value="Unassembled WGS sequence"/>
</dbReference>
<dbReference type="SMART" id="SM00028">
    <property type="entry name" value="TPR"/>
    <property type="match status" value="5"/>
</dbReference>
<proteinExistence type="predicted"/>
<dbReference type="SUPFAM" id="SSF52540">
    <property type="entry name" value="P-loop containing nucleoside triphosphate hydrolases"/>
    <property type="match status" value="1"/>
</dbReference>
<name>A0A941IJ66_9ACTN</name>
<dbReference type="PANTHER" id="PTHR47691">
    <property type="entry name" value="REGULATOR-RELATED"/>
    <property type="match status" value="1"/>
</dbReference>
<dbReference type="AlphaFoldDB" id="A0A941IJ66"/>
<evidence type="ECO:0000313" key="2">
    <source>
        <dbReference type="EMBL" id="MBR7825446.1"/>
    </source>
</evidence>
<dbReference type="InterPro" id="IPR010982">
    <property type="entry name" value="Lambda_DNA-bd_dom_sf"/>
</dbReference>
<dbReference type="Gene3D" id="3.40.50.300">
    <property type="entry name" value="P-loop containing nucleotide triphosphate hydrolases"/>
    <property type="match status" value="1"/>
</dbReference>
<dbReference type="Pfam" id="PF00931">
    <property type="entry name" value="NB-ARC"/>
    <property type="match status" value="1"/>
</dbReference>
<dbReference type="RefSeq" id="WP_212516591.1">
    <property type="nucleotide sequence ID" value="NZ_JAGSOH010000005.1"/>
</dbReference>
<dbReference type="GO" id="GO:0003677">
    <property type="term" value="F:DNA binding"/>
    <property type="evidence" value="ECO:0007669"/>
    <property type="project" value="InterPro"/>
</dbReference>
<dbReference type="PRINTS" id="PR00364">
    <property type="entry name" value="DISEASERSIST"/>
</dbReference>
<dbReference type="Gene3D" id="1.25.40.10">
    <property type="entry name" value="Tetratricopeptide repeat domain"/>
    <property type="match status" value="1"/>
</dbReference>